<dbReference type="GO" id="GO:0005789">
    <property type="term" value="C:endoplasmic reticulum membrane"/>
    <property type="evidence" value="ECO:0007669"/>
    <property type="project" value="UniProtKB-SubCell"/>
</dbReference>
<evidence type="ECO:0000256" key="2">
    <source>
        <dbReference type="ARBA" id="ARBA00004174"/>
    </source>
</evidence>
<comment type="similarity">
    <text evidence="4 16">Belongs to the cytochrome P450 family.</text>
</comment>
<keyword evidence="13" id="KW-0472">Membrane</keyword>
<dbReference type="EC" id="1.14.14.1" evidence="5"/>
<keyword evidence="11 15" id="KW-0408">Iron</keyword>
<dbReference type="PANTHER" id="PTHR24292">
    <property type="entry name" value="CYTOCHROME P450"/>
    <property type="match status" value="1"/>
</dbReference>
<organism evidence="17 18">
    <name type="scientific">Brenthis ino</name>
    <name type="common">lesser marbled fritillary</name>
    <dbReference type="NCBI Taxonomy" id="405034"/>
    <lineage>
        <taxon>Eukaryota</taxon>
        <taxon>Metazoa</taxon>
        <taxon>Ecdysozoa</taxon>
        <taxon>Arthropoda</taxon>
        <taxon>Hexapoda</taxon>
        <taxon>Insecta</taxon>
        <taxon>Pterygota</taxon>
        <taxon>Neoptera</taxon>
        <taxon>Endopterygota</taxon>
        <taxon>Lepidoptera</taxon>
        <taxon>Glossata</taxon>
        <taxon>Ditrysia</taxon>
        <taxon>Papilionoidea</taxon>
        <taxon>Nymphalidae</taxon>
        <taxon>Heliconiinae</taxon>
        <taxon>Argynnini</taxon>
        <taxon>Brenthis</taxon>
    </lineage>
</organism>
<dbReference type="PRINTS" id="PR00463">
    <property type="entry name" value="EP450I"/>
</dbReference>
<evidence type="ECO:0000256" key="11">
    <source>
        <dbReference type="ARBA" id="ARBA00023004"/>
    </source>
</evidence>
<evidence type="ECO:0000313" key="18">
    <source>
        <dbReference type="Proteomes" id="UP000838878"/>
    </source>
</evidence>
<keyword evidence="7 15" id="KW-0479">Metal-binding</keyword>
<dbReference type="Gene3D" id="1.10.630.10">
    <property type="entry name" value="Cytochrome P450"/>
    <property type="match status" value="1"/>
</dbReference>
<dbReference type="EMBL" id="OV170223">
    <property type="protein sequence ID" value="CAH0723083.1"/>
    <property type="molecule type" value="Genomic_DNA"/>
</dbReference>
<evidence type="ECO:0000313" key="17">
    <source>
        <dbReference type="EMBL" id="CAH0723083.1"/>
    </source>
</evidence>
<reference evidence="17" key="1">
    <citation type="submission" date="2021-12" db="EMBL/GenBank/DDBJ databases">
        <authorList>
            <person name="Martin H S."/>
        </authorList>
    </citation>
    <scope>NUCLEOTIDE SEQUENCE</scope>
</reference>
<dbReference type="PRINTS" id="PR00385">
    <property type="entry name" value="P450"/>
</dbReference>
<evidence type="ECO:0000256" key="12">
    <source>
        <dbReference type="ARBA" id="ARBA00023033"/>
    </source>
</evidence>
<dbReference type="FunFam" id="1.10.630.10:FF:000042">
    <property type="entry name" value="Cytochrome P450"/>
    <property type="match status" value="1"/>
</dbReference>
<dbReference type="PROSITE" id="PS00086">
    <property type="entry name" value="CYTOCHROME_P450"/>
    <property type="match status" value="1"/>
</dbReference>
<dbReference type="InterPro" id="IPR050476">
    <property type="entry name" value="Insect_CytP450_Detox"/>
</dbReference>
<accession>A0A8J9VJW5</accession>
<evidence type="ECO:0000256" key="10">
    <source>
        <dbReference type="ARBA" id="ARBA00023002"/>
    </source>
</evidence>
<keyword evidence="9" id="KW-0492">Microsome</keyword>
<evidence type="ECO:0000256" key="6">
    <source>
        <dbReference type="ARBA" id="ARBA00022617"/>
    </source>
</evidence>
<evidence type="ECO:0000256" key="13">
    <source>
        <dbReference type="ARBA" id="ARBA00023136"/>
    </source>
</evidence>
<evidence type="ECO:0000256" key="4">
    <source>
        <dbReference type="ARBA" id="ARBA00010617"/>
    </source>
</evidence>
<evidence type="ECO:0000256" key="3">
    <source>
        <dbReference type="ARBA" id="ARBA00004406"/>
    </source>
</evidence>
<keyword evidence="10 16" id="KW-0560">Oxidoreductase</keyword>
<evidence type="ECO:0000256" key="14">
    <source>
        <dbReference type="ARBA" id="ARBA00047827"/>
    </source>
</evidence>
<evidence type="ECO:0000256" key="8">
    <source>
        <dbReference type="ARBA" id="ARBA00022824"/>
    </source>
</evidence>
<dbReference type="GO" id="GO:0005506">
    <property type="term" value="F:iron ion binding"/>
    <property type="evidence" value="ECO:0007669"/>
    <property type="project" value="InterPro"/>
</dbReference>
<evidence type="ECO:0000256" key="16">
    <source>
        <dbReference type="RuleBase" id="RU000461"/>
    </source>
</evidence>
<keyword evidence="12 16" id="KW-0503">Monooxygenase</keyword>
<dbReference type="GO" id="GO:0016712">
    <property type="term" value="F:oxidoreductase activity, acting on paired donors, with incorporation or reduction of molecular oxygen, reduced flavin or flavoprotein as one donor, and incorporation of one atom of oxygen"/>
    <property type="evidence" value="ECO:0007669"/>
    <property type="project" value="UniProtKB-EC"/>
</dbReference>
<dbReference type="InterPro" id="IPR002401">
    <property type="entry name" value="Cyt_P450_E_grp-I"/>
</dbReference>
<gene>
    <name evidence="17" type="ORF">BINO364_LOCUS8954</name>
</gene>
<dbReference type="Pfam" id="PF00067">
    <property type="entry name" value="p450"/>
    <property type="match status" value="1"/>
</dbReference>
<evidence type="ECO:0000256" key="15">
    <source>
        <dbReference type="PIRSR" id="PIRSR602401-1"/>
    </source>
</evidence>
<dbReference type="PANTHER" id="PTHR24292:SF54">
    <property type="entry name" value="CYP9F3-RELATED"/>
    <property type="match status" value="1"/>
</dbReference>
<keyword evidence="8" id="KW-0256">Endoplasmic reticulum</keyword>
<sequence>MRSTLSPAFTSSKIKLMVPFMEEVGDQMIRALKKKITETDDEYIEVDCKDLTRRYANDVIASCAFGIKVDSHSDENNEFYEMGKAASNFTFKQILLAFLGSSFPRIIKKFNLSIFDNKTKYFFMDIVLNTMKDRDAHSIVRPDMIHLLMEAKKGKLKHDEKESHGSDTGFATVEESDLGKKSIERVWSDTDLVAQAVLFFMAGFETISTAMSFALHELALHPDIQDRLVQEIKQHHNKNGGKLDFNSISNMVYMDMVTSEVLRLWPPGLVLDRLCVKDYNLGKPSSESTKDYIIRKGENLSIPVWSFHRDPNYFPNPEKFDPERFSEDNKKNINTLAYMPFGVGPRNCIGSRFALCELKVLLYQILLHMEISISSKTCLPAKISKESFNVILEGGHWLRFKTRS</sequence>
<name>A0A8J9VJW5_9NEOP</name>
<dbReference type="Proteomes" id="UP000838878">
    <property type="component" value="Chromosome 3"/>
</dbReference>
<dbReference type="AlphaFoldDB" id="A0A8J9VJW5"/>
<feature type="non-terminal residue" evidence="17">
    <location>
        <position position="404"/>
    </location>
</feature>
<proteinExistence type="inferred from homology"/>
<dbReference type="CDD" id="cd11056">
    <property type="entry name" value="CYP6-like"/>
    <property type="match status" value="1"/>
</dbReference>
<comment type="catalytic activity">
    <reaction evidence="14">
        <text>an organic molecule + reduced [NADPH--hemoprotein reductase] + O2 = an alcohol + oxidized [NADPH--hemoprotein reductase] + H2O + H(+)</text>
        <dbReference type="Rhea" id="RHEA:17149"/>
        <dbReference type="Rhea" id="RHEA-COMP:11964"/>
        <dbReference type="Rhea" id="RHEA-COMP:11965"/>
        <dbReference type="ChEBI" id="CHEBI:15377"/>
        <dbReference type="ChEBI" id="CHEBI:15378"/>
        <dbReference type="ChEBI" id="CHEBI:15379"/>
        <dbReference type="ChEBI" id="CHEBI:30879"/>
        <dbReference type="ChEBI" id="CHEBI:57618"/>
        <dbReference type="ChEBI" id="CHEBI:58210"/>
        <dbReference type="ChEBI" id="CHEBI:142491"/>
        <dbReference type="EC" id="1.14.14.1"/>
    </reaction>
</comment>
<evidence type="ECO:0000256" key="7">
    <source>
        <dbReference type="ARBA" id="ARBA00022723"/>
    </source>
</evidence>
<dbReference type="InterPro" id="IPR017972">
    <property type="entry name" value="Cyt_P450_CS"/>
</dbReference>
<dbReference type="SUPFAM" id="SSF48264">
    <property type="entry name" value="Cytochrome P450"/>
    <property type="match status" value="1"/>
</dbReference>
<evidence type="ECO:0000256" key="1">
    <source>
        <dbReference type="ARBA" id="ARBA00001971"/>
    </source>
</evidence>
<feature type="binding site" description="axial binding residue" evidence="15">
    <location>
        <position position="348"/>
    </location>
    <ligand>
        <name>heme</name>
        <dbReference type="ChEBI" id="CHEBI:30413"/>
    </ligand>
    <ligandPart>
        <name>Fe</name>
        <dbReference type="ChEBI" id="CHEBI:18248"/>
    </ligandPart>
</feature>
<dbReference type="OrthoDB" id="2789670at2759"/>
<evidence type="ECO:0000256" key="9">
    <source>
        <dbReference type="ARBA" id="ARBA00022848"/>
    </source>
</evidence>
<keyword evidence="18" id="KW-1185">Reference proteome</keyword>
<comment type="subcellular location">
    <subcellularLocation>
        <location evidence="3">Endoplasmic reticulum membrane</location>
        <topology evidence="3">Peripheral membrane protein</topology>
    </subcellularLocation>
    <subcellularLocation>
        <location evidence="2">Microsome membrane</location>
        <topology evidence="2">Peripheral membrane protein</topology>
    </subcellularLocation>
</comment>
<dbReference type="InterPro" id="IPR001128">
    <property type="entry name" value="Cyt_P450"/>
</dbReference>
<protein>
    <recommendedName>
        <fullName evidence="5">unspecific monooxygenase</fullName>
        <ecNumber evidence="5">1.14.14.1</ecNumber>
    </recommendedName>
</protein>
<evidence type="ECO:0000256" key="5">
    <source>
        <dbReference type="ARBA" id="ARBA00012109"/>
    </source>
</evidence>
<dbReference type="InterPro" id="IPR036396">
    <property type="entry name" value="Cyt_P450_sf"/>
</dbReference>
<comment type="cofactor">
    <cofactor evidence="1 15">
        <name>heme</name>
        <dbReference type="ChEBI" id="CHEBI:30413"/>
    </cofactor>
</comment>
<keyword evidence="6 15" id="KW-0349">Heme</keyword>
<dbReference type="GO" id="GO:0020037">
    <property type="term" value="F:heme binding"/>
    <property type="evidence" value="ECO:0007669"/>
    <property type="project" value="InterPro"/>
</dbReference>